<protein>
    <submittedName>
        <fullName evidence="3">Uncharacterized protein</fullName>
    </submittedName>
</protein>
<feature type="compositionally biased region" description="Basic and acidic residues" evidence="1">
    <location>
        <begin position="28"/>
        <end position="37"/>
    </location>
</feature>
<reference evidence="3 4" key="1">
    <citation type="submission" date="2017-06" db="EMBL/GenBank/DDBJ databases">
        <title>Draft genome sequence of a variant of Elsinoe murrayae.</title>
        <authorList>
            <person name="Cheng Q."/>
        </authorList>
    </citation>
    <scope>NUCLEOTIDE SEQUENCE [LARGE SCALE GENOMIC DNA]</scope>
    <source>
        <strain evidence="3 4">CQ-2017a</strain>
    </source>
</reference>
<proteinExistence type="predicted"/>
<keyword evidence="2" id="KW-0472">Membrane</keyword>
<dbReference type="InParanoid" id="A0A2K1QWU4"/>
<gene>
    <name evidence="3" type="ORF">CAC42_7368</name>
</gene>
<feature type="transmembrane region" description="Helical" evidence="2">
    <location>
        <begin position="46"/>
        <end position="66"/>
    </location>
</feature>
<evidence type="ECO:0000313" key="3">
    <source>
        <dbReference type="EMBL" id="PNS19524.1"/>
    </source>
</evidence>
<dbReference type="AlphaFoldDB" id="A0A2K1QWU4"/>
<name>A0A2K1QWU4_9PEZI</name>
<comment type="caution">
    <text evidence="3">The sequence shown here is derived from an EMBL/GenBank/DDBJ whole genome shotgun (WGS) entry which is preliminary data.</text>
</comment>
<organism evidence="3 4">
    <name type="scientific">Sphaceloma murrayae</name>
    <dbReference type="NCBI Taxonomy" id="2082308"/>
    <lineage>
        <taxon>Eukaryota</taxon>
        <taxon>Fungi</taxon>
        <taxon>Dikarya</taxon>
        <taxon>Ascomycota</taxon>
        <taxon>Pezizomycotina</taxon>
        <taxon>Dothideomycetes</taxon>
        <taxon>Dothideomycetidae</taxon>
        <taxon>Myriangiales</taxon>
        <taxon>Elsinoaceae</taxon>
        <taxon>Sphaceloma</taxon>
    </lineage>
</organism>
<dbReference type="EMBL" id="NKHZ01000031">
    <property type="protein sequence ID" value="PNS19524.1"/>
    <property type="molecule type" value="Genomic_DNA"/>
</dbReference>
<accession>A0A2K1QWU4</accession>
<keyword evidence="2" id="KW-1133">Transmembrane helix</keyword>
<sequence length="247" mass="27301">MATARDLVEGHSNTDPNSLTVRDQQAPDSKDTADKMDHESMPMSSFLALLFPLPHILLTIYLVPLLPCQSLGFALSAYATFSLFASILGLLGLRRRSSTLLYIYSHHLLLDVFLSLVPQLTLLAVFHDVASQFDACPAPSIVYDAQKSYGKFQVPTSDMRTDRFLSTASVDNRFWCMYGLQAAQGFAILIIIFGGFAQWKAAMSIRRLAVCYDVCETGTSLSSDDILDHLSKRPTSIHLLETAQTLS</sequence>
<feature type="transmembrane region" description="Helical" evidence="2">
    <location>
        <begin position="72"/>
        <end position="93"/>
    </location>
</feature>
<evidence type="ECO:0000256" key="1">
    <source>
        <dbReference type="SAM" id="MobiDB-lite"/>
    </source>
</evidence>
<dbReference type="Proteomes" id="UP000243797">
    <property type="component" value="Unassembled WGS sequence"/>
</dbReference>
<dbReference type="OrthoDB" id="3943467at2759"/>
<dbReference type="STRING" id="2082308.A0A2K1QWU4"/>
<evidence type="ECO:0000256" key="2">
    <source>
        <dbReference type="SAM" id="Phobius"/>
    </source>
</evidence>
<feature type="compositionally biased region" description="Polar residues" evidence="1">
    <location>
        <begin position="11"/>
        <end position="27"/>
    </location>
</feature>
<feature type="transmembrane region" description="Helical" evidence="2">
    <location>
        <begin position="100"/>
        <end position="117"/>
    </location>
</feature>
<keyword evidence="2" id="KW-0812">Transmembrane</keyword>
<feature type="region of interest" description="Disordered" evidence="1">
    <location>
        <begin position="1"/>
        <end position="37"/>
    </location>
</feature>
<feature type="transmembrane region" description="Helical" evidence="2">
    <location>
        <begin position="178"/>
        <end position="197"/>
    </location>
</feature>
<keyword evidence="4" id="KW-1185">Reference proteome</keyword>
<evidence type="ECO:0000313" key="4">
    <source>
        <dbReference type="Proteomes" id="UP000243797"/>
    </source>
</evidence>